<evidence type="ECO:0000256" key="3">
    <source>
        <dbReference type="SAM" id="SignalP"/>
    </source>
</evidence>
<sequence length="120" mass="11441">MAFSRTILALALVLVLVGSALAQGPALAPTTGSAPAFAPSLTPVAATPGPATAKAPTVASPVSAPPTTTTTPTPESPVDVGTTPTLAPAPTPEGATSGAFVHGSSWIVLAVFGGVAALFA</sequence>
<evidence type="ECO:0000313" key="5">
    <source>
        <dbReference type="Proteomes" id="UP001443914"/>
    </source>
</evidence>
<feature type="compositionally biased region" description="Low complexity" evidence="1">
    <location>
        <begin position="42"/>
        <end position="88"/>
    </location>
</feature>
<feature type="signal peptide" evidence="3">
    <location>
        <begin position="1"/>
        <end position="22"/>
    </location>
</feature>
<comment type="caution">
    <text evidence="4">The sequence shown here is derived from an EMBL/GenBank/DDBJ whole genome shotgun (WGS) entry which is preliminary data.</text>
</comment>
<keyword evidence="3" id="KW-0732">Signal</keyword>
<accession>A0AAW1J720</accession>
<feature type="chain" id="PRO_5043810934" description="Arabinogalactan-protein" evidence="3">
    <location>
        <begin position="23"/>
        <end position="120"/>
    </location>
</feature>
<reference evidence="4" key="1">
    <citation type="submission" date="2024-03" db="EMBL/GenBank/DDBJ databases">
        <title>WGS assembly of Saponaria officinalis var. Norfolk2.</title>
        <authorList>
            <person name="Jenkins J."/>
            <person name="Shu S."/>
            <person name="Grimwood J."/>
            <person name="Barry K."/>
            <person name="Goodstein D."/>
            <person name="Schmutz J."/>
            <person name="Leebens-Mack J."/>
            <person name="Osbourn A."/>
        </authorList>
    </citation>
    <scope>NUCLEOTIDE SEQUENCE [LARGE SCALE GENOMIC DNA]</scope>
    <source>
        <strain evidence="4">JIC</strain>
    </source>
</reference>
<keyword evidence="2" id="KW-0812">Transmembrane</keyword>
<organism evidence="4 5">
    <name type="scientific">Saponaria officinalis</name>
    <name type="common">Common soapwort</name>
    <name type="synonym">Lychnis saponaria</name>
    <dbReference type="NCBI Taxonomy" id="3572"/>
    <lineage>
        <taxon>Eukaryota</taxon>
        <taxon>Viridiplantae</taxon>
        <taxon>Streptophyta</taxon>
        <taxon>Embryophyta</taxon>
        <taxon>Tracheophyta</taxon>
        <taxon>Spermatophyta</taxon>
        <taxon>Magnoliopsida</taxon>
        <taxon>eudicotyledons</taxon>
        <taxon>Gunneridae</taxon>
        <taxon>Pentapetalae</taxon>
        <taxon>Caryophyllales</taxon>
        <taxon>Caryophyllaceae</taxon>
        <taxon>Caryophylleae</taxon>
        <taxon>Saponaria</taxon>
    </lineage>
</organism>
<gene>
    <name evidence="4" type="ORF">RND81_08G134800</name>
</gene>
<name>A0AAW1J720_SAPOF</name>
<dbReference type="EMBL" id="JBDFQZ010000008">
    <property type="protein sequence ID" value="KAK9698838.1"/>
    <property type="molecule type" value="Genomic_DNA"/>
</dbReference>
<evidence type="ECO:0000256" key="2">
    <source>
        <dbReference type="SAM" id="Phobius"/>
    </source>
</evidence>
<evidence type="ECO:0008006" key="6">
    <source>
        <dbReference type="Google" id="ProtNLM"/>
    </source>
</evidence>
<proteinExistence type="predicted"/>
<evidence type="ECO:0000256" key="1">
    <source>
        <dbReference type="SAM" id="MobiDB-lite"/>
    </source>
</evidence>
<keyword evidence="5" id="KW-1185">Reference proteome</keyword>
<feature type="transmembrane region" description="Helical" evidence="2">
    <location>
        <begin position="99"/>
        <end position="119"/>
    </location>
</feature>
<evidence type="ECO:0000313" key="4">
    <source>
        <dbReference type="EMBL" id="KAK9698838.1"/>
    </source>
</evidence>
<protein>
    <recommendedName>
        <fullName evidence="6">Arabinogalactan-protein</fullName>
    </recommendedName>
</protein>
<dbReference type="AlphaFoldDB" id="A0AAW1J720"/>
<dbReference type="Proteomes" id="UP001443914">
    <property type="component" value="Unassembled WGS sequence"/>
</dbReference>
<keyword evidence="2" id="KW-0472">Membrane</keyword>
<keyword evidence="2" id="KW-1133">Transmembrane helix</keyword>
<feature type="region of interest" description="Disordered" evidence="1">
    <location>
        <begin position="38"/>
        <end position="95"/>
    </location>
</feature>